<accession>A0AAU9CVU7</accession>
<evidence type="ECO:0000313" key="2">
    <source>
        <dbReference type="EMBL" id="BCX88259.1"/>
    </source>
</evidence>
<dbReference type="KEGG" id="meiy:MIN45_P0628"/>
<organism evidence="2 3">
    <name type="scientific">Methylomarinovum tepidoasis</name>
    <dbReference type="NCBI Taxonomy" id="2840183"/>
    <lineage>
        <taxon>Bacteria</taxon>
        <taxon>Pseudomonadati</taxon>
        <taxon>Pseudomonadota</taxon>
        <taxon>Gammaproteobacteria</taxon>
        <taxon>Methylococcales</taxon>
        <taxon>Methylothermaceae</taxon>
        <taxon>Methylomarinovum</taxon>
    </lineage>
</organism>
<dbReference type="Proteomes" id="UP001321450">
    <property type="component" value="Chromosome"/>
</dbReference>
<feature type="compositionally biased region" description="Basic and acidic residues" evidence="1">
    <location>
        <begin position="18"/>
        <end position="29"/>
    </location>
</feature>
<feature type="region of interest" description="Disordered" evidence="1">
    <location>
        <begin position="1"/>
        <end position="30"/>
    </location>
</feature>
<evidence type="ECO:0000313" key="3">
    <source>
        <dbReference type="Proteomes" id="UP001321450"/>
    </source>
</evidence>
<sequence>MVKSMPENAPCPPLGSWPEEKPVPLDHPELPGPVREAVQALWQPGDSLHRVPCRRVVEWWLLDVDGNLVEAFWLEDR</sequence>
<gene>
    <name evidence="2" type="ORF">MIN45_P0628</name>
</gene>
<keyword evidence="3" id="KW-1185">Reference proteome</keyword>
<name>A0AAU9CVU7_9GAMM</name>
<dbReference type="AlphaFoldDB" id="A0AAU9CVU7"/>
<reference evidence="3" key="1">
    <citation type="journal article" date="2024" name="Int. J. Syst. Evol. Microbiol.">
        <title>Methylomarinovum tepidoasis sp. nov., a moderately thermophilic methanotroph of the family Methylothermaceae isolated from a deep-sea hydrothermal field.</title>
        <authorList>
            <person name="Hirayama H."/>
            <person name="Takaki Y."/>
            <person name="Abe M."/>
            <person name="Miyazaki M."/>
            <person name="Uematsu K."/>
            <person name="Matsui Y."/>
            <person name="Takai K."/>
        </authorList>
    </citation>
    <scope>NUCLEOTIDE SEQUENCE [LARGE SCALE GENOMIC DNA]</scope>
    <source>
        <strain evidence="3">IN45</strain>
    </source>
</reference>
<evidence type="ECO:0000256" key="1">
    <source>
        <dbReference type="SAM" id="MobiDB-lite"/>
    </source>
</evidence>
<protein>
    <submittedName>
        <fullName evidence="2">Uncharacterized protein</fullName>
    </submittedName>
</protein>
<proteinExistence type="predicted"/>
<dbReference type="EMBL" id="AP024718">
    <property type="protein sequence ID" value="BCX88259.1"/>
    <property type="molecule type" value="Genomic_DNA"/>
</dbReference>